<proteinExistence type="predicted"/>
<keyword evidence="5" id="KW-0539">Nucleus</keyword>
<dbReference type="PANTHER" id="PTHR46481">
    <property type="entry name" value="ZINC FINGER BED DOMAIN-CONTAINING PROTEIN 4"/>
    <property type="match status" value="1"/>
</dbReference>
<organism evidence="7 8">
    <name type="scientific">Cladosporium halotolerans</name>
    <dbReference type="NCBI Taxonomy" id="1052096"/>
    <lineage>
        <taxon>Eukaryota</taxon>
        <taxon>Fungi</taxon>
        <taxon>Dikarya</taxon>
        <taxon>Ascomycota</taxon>
        <taxon>Pezizomycotina</taxon>
        <taxon>Dothideomycetes</taxon>
        <taxon>Dothideomycetidae</taxon>
        <taxon>Cladosporiales</taxon>
        <taxon>Cladosporiaceae</taxon>
        <taxon>Cladosporium</taxon>
    </lineage>
</organism>
<feature type="region of interest" description="Disordered" evidence="6">
    <location>
        <begin position="1"/>
        <end position="21"/>
    </location>
</feature>
<evidence type="ECO:0008006" key="9">
    <source>
        <dbReference type="Google" id="ProtNLM"/>
    </source>
</evidence>
<feature type="compositionally biased region" description="Polar residues" evidence="6">
    <location>
        <begin position="1"/>
        <end position="16"/>
    </location>
</feature>
<keyword evidence="4" id="KW-0862">Zinc</keyword>
<protein>
    <recommendedName>
        <fullName evidence="9">Transposase</fullName>
    </recommendedName>
</protein>
<name>A0AB34KD62_9PEZI</name>
<reference evidence="7 8" key="1">
    <citation type="journal article" date="2020" name="Microbiol. Resour. Announc.">
        <title>Draft Genome Sequence of a Cladosporium Species Isolated from the Mesophotic Ascidian Didemnum maculosum.</title>
        <authorList>
            <person name="Gioti A."/>
            <person name="Siaperas R."/>
            <person name="Nikolaivits E."/>
            <person name="Le Goff G."/>
            <person name="Ouazzani J."/>
            <person name="Kotoulas G."/>
            <person name="Topakas E."/>
        </authorList>
    </citation>
    <scope>NUCLEOTIDE SEQUENCE [LARGE SCALE GENOMIC DNA]</scope>
    <source>
        <strain evidence="7 8">TM138-S3</strain>
    </source>
</reference>
<evidence type="ECO:0000313" key="7">
    <source>
        <dbReference type="EMBL" id="KAL1581662.1"/>
    </source>
</evidence>
<dbReference type="GeneID" id="96011106"/>
<keyword evidence="2" id="KW-0479">Metal-binding</keyword>
<dbReference type="RefSeq" id="XP_069224771.1">
    <property type="nucleotide sequence ID" value="XM_069378268.1"/>
</dbReference>
<dbReference type="SUPFAM" id="SSF53098">
    <property type="entry name" value="Ribonuclease H-like"/>
    <property type="match status" value="1"/>
</dbReference>
<keyword evidence="3" id="KW-0863">Zinc-finger</keyword>
<comment type="caution">
    <text evidence="7">The sequence shown here is derived from an EMBL/GenBank/DDBJ whole genome shotgun (WGS) entry which is preliminary data.</text>
</comment>
<dbReference type="InterPro" id="IPR052035">
    <property type="entry name" value="ZnF_BED_domain_contain"/>
</dbReference>
<keyword evidence="8" id="KW-1185">Reference proteome</keyword>
<dbReference type="InterPro" id="IPR012337">
    <property type="entry name" value="RNaseH-like_sf"/>
</dbReference>
<evidence type="ECO:0000256" key="6">
    <source>
        <dbReference type="SAM" id="MobiDB-lite"/>
    </source>
</evidence>
<evidence type="ECO:0000256" key="2">
    <source>
        <dbReference type="ARBA" id="ARBA00022723"/>
    </source>
</evidence>
<dbReference type="PANTHER" id="PTHR46481:SF10">
    <property type="entry name" value="ZINC FINGER BED DOMAIN-CONTAINING PROTEIN 39"/>
    <property type="match status" value="1"/>
</dbReference>
<evidence type="ECO:0000256" key="4">
    <source>
        <dbReference type="ARBA" id="ARBA00022833"/>
    </source>
</evidence>
<gene>
    <name evidence="7" type="ORF">WHR41_09666</name>
</gene>
<sequence length="579" mass="65766">MADTSLSTTEPCTALSQRRRQNEGSLLITGTDLSGYAPAPPSKKPRESWIWKHGEALIRDSDYSLVWLCTICHADSVHHPHKDYILAAASTTPARRHMERHGFDLKGQQMHRGLKRRAGSLLDYVDRQHTADHSTFNEKGWIDAFVRWAVTTNQSLRQASSQSHLFLLTFQNPRLENLVPTSANTIRDWIMQAASGAKEKIEKSLSRAASSITISFDNWTADNGLDFLGVTAHYLDASLCPRAILLGLRDTRGSHSGESIAEEVLRVINDFDIAEKVEYFMADNATANDRAIRVLSGSLDIDPEHDRLRCGAHVINLVAKAVLYGTDNDAIDQEEREDCLSDSRHVAALEAVVRSEPLEEALQTWRRKGPVGKLHNLVTHIQKTPKRRRFFEMKQNVDADADDGRIYRVIVNGGIRWNSSCDMIERAMKLRDALELYQTHFRSLSDSDRLSSSDCLDAADWSELERLLEVLSPLKHASLRLQADNDTKHALWEQLATFDGLLGEFEQLRERYRYEPSSHIKACINLGWKKLDKYYGLSDKTSAYRLAIFLHPHLKMAWFERHWGCRPAWIDAANIDLES</sequence>
<evidence type="ECO:0000256" key="1">
    <source>
        <dbReference type="ARBA" id="ARBA00004123"/>
    </source>
</evidence>
<comment type="subcellular location">
    <subcellularLocation>
        <location evidence="1">Nucleus</location>
    </subcellularLocation>
</comment>
<evidence type="ECO:0000313" key="8">
    <source>
        <dbReference type="Proteomes" id="UP000803884"/>
    </source>
</evidence>
<dbReference type="EMBL" id="JAAQHG020000322">
    <property type="protein sequence ID" value="KAL1581662.1"/>
    <property type="molecule type" value="Genomic_DNA"/>
</dbReference>
<dbReference type="GO" id="GO:0005634">
    <property type="term" value="C:nucleus"/>
    <property type="evidence" value="ECO:0007669"/>
    <property type="project" value="UniProtKB-SubCell"/>
</dbReference>
<dbReference type="AlphaFoldDB" id="A0AB34KD62"/>
<evidence type="ECO:0000256" key="5">
    <source>
        <dbReference type="ARBA" id="ARBA00023242"/>
    </source>
</evidence>
<accession>A0AB34KD62</accession>
<dbReference type="GO" id="GO:0008270">
    <property type="term" value="F:zinc ion binding"/>
    <property type="evidence" value="ECO:0007669"/>
    <property type="project" value="UniProtKB-KW"/>
</dbReference>
<dbReference type="Proteomes" id="UP000803884">
    <property type="component" value="Unassembled WGS sequence"/>
</dbReference>
<evidence type="ECO:0000256" key="3">
    <source>
        <dbReference type="ARBA" id="ARBA00022771"/>
    </source>
</evidence>